<gene>
    <name evidence="5" type="ORF">RNZ46_01225</name>
</gene>
<evidence type="ECO:0000313" key="6">
    <source>
        <dbReference type="Proteomes" id="UP001302486"/>
    </source>
</evidence>
<dbReference type="GO" id="GO:0003700">
    <property type="term" value="F:DNA-binding transcription factor activity"/>
    <property type="evidence" value="ECO:0007669"/>
    <property type="project" value="TreeGrafter"/>
</dbReference>
<dbReference type="InterPro" id="IPR001761">
    <property type="entry name" value="Peripla_BP/Lac1_sug-bd_dom"/>
</dbReference>
<evidence type="ECO:0000259" key="4">
    <source>
        <dbReference type="PROSITE" id="PS50932"/>
    </source>
</evidence>
<sequence>MGFKKVSLKDISKELGVSQSLISFVMNGKAKEMRVSDAMVEKILKKADEMGYKANPMAQALRTGKSNTIGLIVADISNSFYSKIARSIEDEATEHGYHVIFGSSDENDKRSTELINLFYDKKIDGLIISPAKGDRDNLMKLQNSGFPIVLIDRYFSENESNIVVANNLSGSYEIVKRLIKNGNKKIGYITHGTDSSVVRYRYQGYVKALKEFELELNHQIIRKVSHINNEQEIETNVKDLIENHDIDSIFFFNNTMAIEGGKIIREYNKSSGRNLGIGCFDSSRYLELLGIPYVSAVQQVEKLGEVSMRLLMRQINSTSQLNEKKVLTARLIDKLG</sequence>
<evidence type="ECO:0000256" key="1">
    <source>
        <dbReference type="ARBA" id="ARBA00023015"/>
    </source>
</evidence>
<dbReference type="Gene3D" id="1.10.260.40">
    <property type="entry name" value="lambda repressor-like DNA-binding domains"/>
    <property type="match status" value="1"/>
</dbReference>
<dbReference type="PROSITE" id="PS50932">
    <property type="entry name" value="HTH_LACI_2"/>
    <property type="match status" value="1"/>
</dbReference>
<dbReference type="GO" id="GO:0000976">
    <property type="term" value="F:transcription cis-regulatory region binding"/>
    <property type="evidence" value="ECO:0007669"/>
    <property type="project" value="TreeGrafter"/>
</dbReference>
<feature type="domain" description="HTH lacI-type" evidence="4">
    <location>
        <begin position="6"/>
        <end position="63"/>
    </location>
</feature>
<keyword evidence="3" id="KW-0804">Transcription</keyword>
<protein>
    <submittedName>
        <fullName evidence="5">LacI family DNA-binding transcriptional regulator</fullName>
    </submittedName>
</protein>
<dbReference type="EMBL" id="CP136521">
    <property type="protein sequence ID" value="WOD43896.1"/>
    <property type="molecule type" value="Genomic_DNA"/>
</dbReference>
<dbReference type="PANTHER" id="PTHR30146:SF109">
    <property type="entry name" value="HTH-TYPE TRANSCRIPTIONAL REGULATOR GALS"/>
    <property type="match status" value="1"/>
</dbReference>
<organism evidence="5 6">
    <name type="scientific">Hwangdonia lutea</name>
    <dbReference type="NCBI Taxonomy" id="3075823"/>
    <lineage>
        <taxon>Bacteria</taxon>
        <taxon>Pseudomonadati</taxon>
        <taxon>Bacteroidota</taxon>
        <taxon>Flavobacteriia</taxon>
        <taxon>Flavobacteriales</taxon>
        <taxon>Flavobacteriaceae</taxon>
        <taxon>Hwangdonia</taxon>
    </lineage>
</organism>
<reference evidence="6" key="1">
    <citation type="submission" date="2024-06" db="EMBL/GenBank/DDBJ databases">
        <title>Hwangdonia haimaensis gen. nov., sp. nov., a member of the family Flavobacteriaceae isolated from the haima cold seep.</title>
        <authorList>
            <person name="Li J."/>
        </authorList>
    </citation>
    <scope>NUCLEOTIDE SEQUENCE [LARGE SCALE GENOMIC DNA]</scope>
    <source>
        <strain evidence="6">SCSIO 19198</strain>
    </source>
</reference>
<keyword evidence="6" id="KW-1185">Reference proteome</keyword>
<keyword evidence="2 5" id="KW-0238">DNA-binding</keyword>
<dbReference type="InterPro" id="IPR000843">
    <property type="entry name" value="HTH_LacI"/>
</dbReference>
<dbReference type="InterPro" id="IPR028082">
    <property type="entry name" value="Peripla_BP_I"/>
</dbReference>
<keyword evidence="1" id="KW-0805">Transcription regulation</keyword>
<dbReference type="Gene3D" id="3.40.50.2300">
    <property type="match status" value="2"/>
</dbReference>
<dbReference type="Proteomes" id="UP001302486">
    <property type="component" value="Chromosome"/>
</dbReference>
<proteinExistence type="predicted"/>
<name>A0AA97EMX7_9FLAO</name>
<evidence type="ECO:0000256" key="2">
    <source>
        <dbReference type="ARBA" id="ARBA00023125"/>
    </source>
</evidence>
<dbReference type="InterPro" id="IPR010982">
    <property type="entry name" value="Lambda_DNA-bd_dom_sf"/>
</dbReference>
<dbReference type="PANTHER" id="PTHR30146">
    <property type="entry name" value="LACI-RELATED TRANSCRIPTIONAL REPRESSOR"/>
    <property type="match status" value="1"/>
</dbReference>
<dbReference type="KEGG" id="hws:RNZ46_01225"/>
<evidence type="ECO:0000256" key="3">
    <source>
        <dbReference type="ARBA" id="ARBA00023163"/>
    </source>
</evidence>
<accession>A0AA97EMX7</accession>
<dbReference type="SUPFAM" id="SSF47413">
    <property type="entry name" value="lambda repressor-like DNA-binding domains"/>
    <property type="match status" value="1"/>
</dbReference>
<dbReference type="Pfam" id="PF00532">
    <property type="entry name" value="Peripla_BP_1"/>
    <property type="match status" value="1"/>
</dbReference>
<dbReference type="RefSeq" id="WP_316983573.1">
    <property type="nucleotide sequence ID" value="NZ_CP136521.1"/>
</dbReference>
<dbReference type="CDD" id="cd01392">
    <property type="entry name" value="HTH_LacI"/>
    <property type="match status" value="1"/>
</dbReference>
<dbReference type="SMART" id="SM00354">
    <property type="entry name" value="HTH_LACI"/>
    <property type="match status" value="1"/>
</dbReference>
<dbReference type="AlphaFoldDB" id="A0AA97EMX7"/>
<dbReference type="SUPFAM" id="SSF53822">
    <property type="entry name" value="Periplasmic binding protein-like I"/>
    <property type="match status" value="1"/>
</dbReference>
<evidence type="ECO:0000313" key="5">
    <source>
        <dbReference type="EMBL" id="WOD43896.1"/>
    </source>
</evidence>